<gene>
    <name evidence="1" type="ORF">LOK49_LG11G01387</name>
</gene>
<name>A0ACC0FZ54_9ERIC</name>
<sequence length="32" mass="3706">MVLRSRSHLNPREWLMFANDVKVHPMGGLNCP</sequence>
<reference evidence="1 2" key="1">
    <citation type="journal article" date="2022" name="Plant J.">
        <title>Chromosome-level genome of Camellia lanceoleosa provides a valuable resource for understanding genome evolution and self-incompatibility.</title>
        <authorList>
            <person name="Gong W."/>
            <person name="Xiao S."/>
            <person name="Wang L."/>
            <person name="Liao Z."/>
            <person name="Chang Y."/>
            <person name="Mo W."/>
            <person name="Hu G."/>
            <person name="Li W."/>
            <person name="Zhao G."/>
            <person name="Zhu H."/>
            <person name="Hu X."/>
            <person name="Ji K."/>
            <person name="Xiang X."/>
            <person name="Song Q."/>
            <person name="Yuan D."/>
            <person name="Jin S."/>
            <person name="Zhang L."/>
        </authorList>
    </citation>
    <scope>NUCLEOTIDE SEQUENCE [LARGE SCALE GENOMIC DNA]</scope>
    <source>
        <strain evidence="1">SQ_2022a</strain>
    </source>
</reference>
<comment type="caution">
    <text evidence="1">The sequence shown here is derived from an EMBL/GenBank/DDBJ whole genome shotgun (WGS) entry which is preliminary data.</text>
</comment>
<organism evidence="1 2">
    <name type="scientific">Camellia lanceoleosa</name>
    <dbReference type="NCBI Taxonomy" id="1840588"/>
    <lineage>
        <taxon>Eukaryota</taxon>
        <taxon>Viridiplantae</taxon>
        <taxon>Streptophyta</taxon>
        <taxon>Embryophyta</taxon>
        <taxon>Tracheophyta</taxon>
        <taxon>Spermatophyta</taxon>
        <taxon>Magnoliopsida</taxon>
        <taxon>eudicotyledons</taxon>
        <taxon>Gunneridae</taxon>
        <taxon>Pentapetalae</taxon>
        <taxon>asterids</taxon>
        <taxon>Ericales</taxon>
        <taxon>Theaceae</taxon>
        <taxon>Camellia</taxon>
    </lineage>
</organism>
<keyword evidence="2" id="KW-1185">Reference proteome</keyword>
<dbReference type="EMBL" id="CM045769">
    <property type="protein sequence ID" value="KAI7994076.1"/>
    <property type="molecule type" value="Genomic_DNA"/>
</dbReference>
<evidence type="ECO:0000313" key="2">
    <source>
        <dbReference type="Proteomes" id="UP001060215"/>
    </source>
</evidence>
<evidence type="ECO:0000313" key="1">
    <source>
        <dbReference type="EMBL" id="KAI7994076.1"/>
    </source>
</evidence>
<proteinExistence type="predicted"/>
<dbReference type="Proteomes" id="UP001060215">
    <property type="component" value="Chromosome 12"/>
</dbReference>
<accession>A0ACC0FZ54</accession>
<protein>
    <submittedName>
        <fullName evidence="1">Uncharacterized protein</fullName>
    </submittedName>
</protein>